<evidence type="ECO:0000313" key="1">
    <source>
        <dbReference type="EMBL" id="KAK7944796.1"/>
    </source>
</evidence>
<name>A0AAW0PZL0_9GOBI</name>
<protein>
    <submittedName>
        <fullName evidence="1">Uncharacterized protein</fullName>
    </submittedName>
</protein>
<evidence type="ECO:0000313" key="2">
    <source>
        <dbReference type="Proteomes" id="UP001460270"/>
    </source>
</evidence>
<sequence length="120" mass="13304">MDLNAVQTVMDTDDHHGSVNDAIPGSQNHYYALTVTSRRPSQQQRHQPGTAFCPTPQCLLSVLGKTTTGQLLPRSKAIIVVCYYHDKLIFQICSHKSNTGEDRAALPVTSPRILSRVKEM</sequence>
<dbReference type="AlphaFoldDB" id="A0AAW0PZL0"/>
<organism evidence="1 2">
    <name type="scientific">Mugilogobius chulae</name>
    <name type="common">yellowstripe goby</name>
    <dbReference type="NCBI Taxonomy" id="88201"/>
    <lineage>
        <taxon>Eukaryota</taxon>
        <taxon>Metazoa</taxon>
        <taxon>Chordata</taxon>
        <taxon>Craniata</taxon>
        <taxon>Vertebrata</taxon>
        <taxon>Euteleostomi</taxon>
        <taxon>Actinopterygii</taxon>
        <taxon>Neopterygii</taxon>
        <taxon>Teleostei</taxon>
        <taxon>Neoteleostei</taxon>
        <taxon>Acanthomorphata</taxon>
        <taxon>Gobiaria</taxon>
        <taxon>Gobiiformes</taxon>
        <taxon>Gobioidei</taxon>
        <taxon>Gobiidae</taxon>
        <taxon>Gobionellinae</taxon>
        <taxon>Mugilogobius</taxon>
    </lineage>
</organism>
<accession>A0AAW0PZL0</accession>
<keyword evidence="2" id="KW-1185">Reference proteome</keyword>
<comment type="caution">
    <text evidence="1">The sequence shown here is derived from an EMBL/GenBank/DDBJ whole genome shotgun (WGS) entry which is preliminary data.</text>
</comment>
<proteinExistence type="predicted"/>
<reference evidence="2" key="1">
    <citation type="submission" date="2024-04" db="EMBL/GenBank/DDBJ databases">
        <title>Salinicola lusitanus LLJ914,a marine bacterium isolated from the Okinawa Trough.</title>
        <authorList>
            <person name="Li J."/>
        </authorList>
    </citation>
    <scope>NUCLEOTIDE SEQUENCE [LARGE SCALE GENOMIC DNA]</scope>
</reference>
<dbReference type="EMBL" id="JBBPFD010000001">
    <property type="protein sequence ID" value="KAK7944796.1"/>
    <property type="molecule type" value="Genomic_DNA"/>
</dbReference>
<dbReference type="Proteomes" id="UP001460270">
    <property type="component" value="Unassembled WGS sequence"/>
</dbReference>
<gene>
    <name evidence="1" type="ORF">WMY93_000524</name>
</gene>